<keyword evidence="5" id="KW-0472">Membrane</keyword>
<dbReference type="InterPro" id="IPR027094">
    <property type="entry name" value="Mitofusin_fam"/>
</dbReference>
<dbReference type="PANTHER" id="PTHR10465">
    <property type="entry name" value="TRANSMEMBRANE GTPASE FZO1"/>
    <property type="match status" value="1"/>
</dbReference>
<keyword evidence="3" id="KW-0378">Hydrolase</keyword>
<dbReference type="SUPFAM" id="SSF52540">
    <property type="entry name" value="P-loop containing nucleoside triphosphate hydrolases"/>
    <property type="match status" value="1"/>
</dbReference>
<dbReference type="GO" id="GO:0005524">
    <property type="term" value="F:ATP binding"/>
    <property type="evidence" value="ECO:0007669"/>
    <property type="project" value="UniProtKB-KW"/>
</dbReference>
<dbReference type="eggNOG" id="COG0699">
    <property type="taxonomic scope" value="Bacteria"/>
</dbReference>
<dbReference type="STRING" id="425400.LS65_06965"/>
<accession>A0A099BCM5</accession>
<evidence type="ECO:0000313" key="8">
    <source>
        <dbReference type="EMBL" id="TLE02888.1"/>
    </source>
</evidence>
<evidence type="ECO:0000256" key="5">
    <source>
        <dbReference type="ARBA" id="ARBA00023136"/>
    </source>
</evidence>
<protein>
    <submittedName>
        <fullName evidence="8">ATP-binding protein</fullName>
    </submittedName>
</protein>
<keyword evidence="4" id="KW-0342">GTP-binding</keyword>
<dbReference type="GO" id="GO:0016020">
    <property type="term" value="C:membrane"/>
    <property type="evidence" value="ECO:0007669"/>
    <property type="project" value="UniProtKB-SubCell"/>
</dbReference>
<dbReference type="Pfam" id="PF00350">
    <property type="entry name" value="Dynamin_N"/>
    <property type="match status" value="1"/>
</dbReference>
<dbReference type="Proteomes" id="UP000029707">
    <property type="component" value="Unassembled WGS sequence"/>
</dbReference>
<dbReference type="RefSeq" id="WP_034362645.1">
    <property type="nucleotide sequence ID" value="NZ_CAJUDB010000001.1"/>
</dbReference>
<keyword evidence="9" id="KW-1185">Reference proteome</keyword>
<organism evidence="8 9">
    <name type="scientific">Helicobacter japonicus</name>
    <dbReference type="NCBI Taxonomy" id="425400"/>
    <lineage>
        <taxon>Bacteria</taxon>
        <taxon>Pseudomonadati</taxon>
        <taxon>Campylobacterota</taxon>
        <taxon>Epsilonproteobacteria</taxon>
        <taxon>Campylobacterales</taxon>
        <taxon>Helicobacteraceae</taxon>
        <taxon>Helicobacter</taxon>
    </lineage>
</organism>
<dbReference type="PANTHER" id="PTHR10465:SF0">
    <property type="entry name" value="SARCALUMENIN"/>
    <property type="match status" value="1"/>
</dbReference>
<dbReference type="CDD" id="cd09912">
    <property type="entry name" value="DLP_2"/>
    <property type="match status" value="1"/>
</dbReference>
<evidence type="ECO:0000313" key="9">
    <source>
        <dbReference type="Proteomes" id="UP000029707"/>
    </source>
</evidence>
<sequence length="757" mass="85553">MSILQQYFRTFHQLPPPSQQTSMIITHQSLESLSILLCAKERNLPIFARCPSFMNLLPESLRAPMLQESQLLDSVLDIQAHIVRENPYIFDELLPYFAKLNLASVIDDDEFALLSSLKAYALKHDISLTHSQPKPHITNLQTLREELYKIHSNLTPLLLESTQNALIRIRQKLEDGRLCIGVTGVLSAGKSTFLNALLGQEILGSSNVPETANLTILRYGEQTGARVHFWSKEQWTDLCTQGEYDENLKIFVQECEAHFGKELESFITEPHSTKDIQANELSAYTSANHTSKLCNLIQKVELFTPLAFLQNGVEIVDTPGLDDPITKREDITRSFLEHCDMLIHVMNASCAATQKDIDFILESLLEQNISRLLVVLTRIDLLSQEELNSSLEYTKSSLAKQLKGADYKGDIASLISRIDFLPLAGYAALLHRTKGDISQTHLSLEQSGIISIESYLHKMLLGDDSLKAKDMLYLAYKATYKIAQEQEEILRLQTSLLHASNEELEAIITQERAHNDTLLRELKSLESTLSALHNELKDFLHTLQTLSANTLSKAATLIKDKIFDDIIYDYKRGAKTESQNVHKMIELALKDCFADIGREYRYKLSKKITQLKGAIASTEEEAKIPAIHFQLKNSDIAPIMQPLLTTLPSLIKSASKEDNLRTSLEDAFSMLFSAFATLIDSKNQEISAIFLTHFDSITQSYKAHIESKIAQKEQSLQEAMQRRTQNSQSIQKEELDTQYNDILSIIDTLKAHLQSLE</sequence>
<feature type="domain" description="Dynamin N-terminal" evidence="7">
    <location>
        <begin position="180"/>
        <end position="378"/>
    </location>
</feature>
<proteinExistence type="predicted"/>
<evidence type="ECO:0000259" key="7">
    <source>
        <dbReference type="Pfam" id="PF00350"/>
    </source>
</evidence>
<dbReference type="EMBL" id="JRMQ02000002">
    <property type="protein sequence ID" value="TLE02888.1"/>
    <property type="molecule type" value="Genomic_DNA"/>
</dbReference>
<evidence type="ECO:0000256" key="3">
    <source>
        <dbReference type="ARBA" id="ARBA00022801"/>
    </source>
</evidence>
<evidence type="ECO:0000256" key="6">
    <source>
        <dbReference type="SAM" id="Coils"/>
    </source>
</evidence>
<feature type="coiled-coil region" evidence="6">
    <location>
        <begin position="482"/>
        <end position="542"/>
    </location>
</feature>
<dbReference type="InterPro" id="IPR027417">
    <property type="entry name" value="P-loop_NTPase"/>
</dbReference>
<evidence type="ECO:0000256" key="4">
    <source>
        <dbReference type="ARBA" id="ARBA00023134"/>
    </source>
</evidence>
<evidence type="ECO:0000256" key="1">
    <source>
        <dbReference type="ARBA" id="ARBA00004370"/>
    </source>
</evidence>
<reference evidence="8 9" key="1">
    <citation type="journal article" date="2014" name="Genome Announc.">
        <title>Draft genome sequences of eight enterohepatic helicobacter species isolated from both laboratory and wild rodents.</title>
        <authorList>
            <person name="Sheh A."/>
            <person name="Shen Z."/>
            <person name="Fox J.G."/>
        </authorList>
    </citation>
    <scope>NUCLEOTIDE SEQUENCE [LARGE SCALE GENOMIC DNA]</scope>
    <source>
        <strain evidence="8 9">MIT 01-6451</strain>
    </source>
</reference>
<dbReference type="AlphaFoldDB" id="A0A099BCM5"/>
<dbReference type="OrthoDB" id="1100581at2"/>
<name>A0A099BCM5_9HELI</name>
<keyword evidence="6" id="KW-0175">Coiled coil</keyword>
<dbReference type="GO" id="GO:0005525">
    <property type="term" value="F:GTP binding"/>
    <property type="evidence" value="ECO:0007669"/>
    <property type="project" value="UniProtKB-KW"/>
</dbReference>
<comment type="subcellular location">
    <subcellularLocation>
        <location evidence="1">Membrane</location>
    </subcellularLocation>
</comment>
<gene>
    <name evidence="8" type="ORF">LS65_002900</name>
</gene>
<evidence type="ECO:0000256" key="2">
    <source>
        <dbReference type="ARBA" id="ARBA00022741"/>
    </source>
</evidence>
<keyword evidence="8" id="KW-0067">ATP-binding</keyword>
<dbReference type="Gene3D" id="3.40.50.300">
    <property type="entry name" value="P-loop containing nucleotide triphosphate hydrolases"/>
    <property type="match status" value="1"/>
</dbReference>
<keyword evidence="2" id="KW-0547">Nucleotide-binding</keyword>
<dbReference type="GO" id="GO:0003924">
    <property type="term" value="F:GTPase activity"/>
    <property type="evidence" value="ECO:0007669"/>
    <property type="project" value="InterPro"/>
</dbReference>
<comment type="caution">
    <text evidence="8">The sequence shown here is derived from an EMBL/GenBank/DDBJ whole genome shotgun (WGS) entry which is preliminary data.</text>
</comment>
<dbReference type="InterPro" id="IPR045063">
    <property type="entry name" value="Dynamin_N"/>
</dbReference>